<dbReference type="Proteomes" id="UP000438429">
    <property type="component" value="Unassembled WGS sequence"/>
</dbReference>
<evidence type="ECO:0000313" key="11">
    <source>
        <dbReference type="Proteomes" id="UP000438429"/>
    </source>
</evidence>
<dbReference type="SUPFAM" id="SSF81383">
    <property type="entry name" value="F-box domain"/>
    <property type="match status" value="1"/>
</dbReference>
<dbReference type="SMART" id="SM00369">
    <property type="entry name" value="LRR_TYP"/>
    <property type="match status" value="6"/>
</dbReference>
<evidence type="ECO:0000256" key="6">
    <source>
        <dbReference type="ARBA" id="ARBA00022786"/>
    </source>
</evidence>
<evidence type="ECO:0000256" key="4">
    <source>
        <dbReference type="ARBA" id="ARBA00022614"/>
    </source>
</evidence>
<dbReference type="SMART" id="SM00449">
    <property type="entry name" value="SPRY"/>
    <property type="match status" value="1"/>
</dbReference>
<dbReference type="AlphaFoldDB" id="A0A6A4S5I0"/>
<dbReference type="PROSITE" id="PS50188">
    <property type="entry name" value="B302_SPRY"/>
    <property type="match status" value="1"/>
</dbReference>
<dbReference type="Gene3D" id="1.20.1280.50">
    <property type="match status" value="1"/>
</dbReference>
<accession>A0A6A4S5I0</accession>
<dbReference type="Gene3D" id="3.80.10.10">
    <property type="entry name" value="Ribonuclease Inhibitor"/>
    <property type="match status" value="3"/>
</dbReference>
<dbReference type="GO" id="GO:0060386">
    <property type="term" value="P:synapse assembly involved in innervation"/>
    <property type="evidence" value="ECO:0007669"/>
    <property type="project" value="TreeGrafter"/>
</dbReference>
<dbReference type="InterPro" id="IPR001810">
    <property type="entry name" value="F-box_dom"/>
</dbReference>
<evidence type="ECO:0000313" key="10">
    <source>
        <dbReference type="EMBL" id="KAF0028267.1"/>
    </source>
</evidence>
<keyword evidence="6" id="KW-0833">Ubl conjugation pathway</keyword>
<keyword evidence="4" id="KW-0433">Leucine-rich repeat</keyword>
<dbReference type="UniPathway" id="UPA00143"/>
<dbReference type="InterPro" id="IPR035784">
    <property type="entry name" value="SPRY_FBXO45"/>
</dbReference>
<dbReference type="InterPro" id="IPR050672">
    <property type="entry name" value="FBXO45-Fsn/SPSB_families"/>
</dbReference>
<dbReference type="Pfam" id="PF00622">
    <property type="entry name" value="SPRY"/>
    <property type="match status" value="1"/>
</dbReference>
<dbReference type="Pfam" id="PF13855">
    <property type="entry name" value="LRR_8"/>
    <property type="match status" value="2"/>
</dbReference>
<keyword evidence="5" id="KW-0677">Repeat</keyword>
<dbReference type="GO" id="GO:0019005">
    <property type="term" value="C:SCF ubiquitin ligase complex"/>
    <property type="evidence" value="ECO:0007669"/>
    <property type="project" value="TreeGrafter"/>
</dbReference>
<dbReference type="InterPro" id="IPR001611">
    <property type="entry name" value="Leu-rich_rpt"/>
</dbReference>
<dbReference type="InterPro" id="IPR003877">
    <property type="entry name" value="SPRY_dom"/>
</dbReference>
<dbReference type="FunFam" id="2.60.120.920:FF:000017">
    <property type="entry name" value="F-box/SPRY domain-containing protein 1"/>
    <property type="match status" value="1"/>
</dbReference>
<protein>
    <recommendedName>
        <fullName evidence="3">F-box/SPRY domain-containing protein 1</fullName>
    </recommendedName>
    <alternativeName>
        <fullName evidence="7">F-box only protein 45</fullName>
    </alternativeName>
</protein>
<organism evidence="10 11">
    <name type="scientific">Scophthalmus maximus</name>
    <name type="common">Turbot</name>
    <name type="synonym">Psetta maxima</name>
    <dbReference type="NCBI Taxonomy" id="52904"/>
    <lineage>
        <taxon>Eukaryota</taxon>
        <taxon>Metazoa</taxon>
        <taxon>Chordata</taxon>
        <taxon>Craniata</taxon>
        <taxon>Vertebrata</taxon>
        <taxon>Euteleostomi</taxon>
        <taxon>Actinopterygii</taxon>
        <taxon>Neopterygii</taxon>
        <taxon>Teleostei</taxon>
        <taxon>Neoteleostei</taxon>
        <taxon>Acanthomorphata</taxon>
        <taxon>Carangaria</taxon>
        <taxon>Pleuronectiformes</taxon>
        <taxon>Pleuronectoidei</taxon>
        <taxon>Scophthalmidae</taxon>
        <taxon>Scophthalmus</taxon>
    </lineage>
</organism>
<dbReference type="PANTHER" id="PTHR12245">
    <property type="entry name" value="SPRY DOMAIN CONTAINING SOCS BOX PROTEIN"/>
    <property type="match status" value="1"/>
</dbReference>
<name>A0A6A4S5I0_SCOMX</name>
<feature type="domain" description="F-box" evidence="8">
    <location>
        <begin position="41"/>
        <end position="89"/>
    </location>
</feature>
<evidence type="ECO:0000256" key="1">
    <source>
        <dbReference type="ARBA" id="ARBA00004906"/>
    </source>
</evidence>
<dbReference type="GO" id="GO:0045202">
    <property type="term" value="C:synapse"/>
    <property type="evidence" value="ECO:0007669"/>
    <property type="project" value="TreeGrafter"/>
</dbReference>
<dbReference type="InterPro" id="IPR043136">
    <property type="entry name" value="B30.2/SPRY_sf"/>
</dbReference>
<dbReference type="SUPFAM" id="SSF49899">
    <property type="entry name" value="Concanavalin A-like lectins/glucanases"/>
    <property type="match status" value="1"/>
</dbReference>
<dbReference type="Pfam" id="PF12937">
    <property type="entry name" value="F-box-like"/>
    <property type="match status" value="1"/>
</dbReference>
<evidence type="ECO:0000256" key="2">
    <source>
        <dbReference type="ARBA" id="ARBA00007328"/>
    </source>
</evidence>
<feature type="domain" description="B30.2/SPRY" evidence="9">
    <location>
        <begin position="99"/>
        <end position="291"/>
    </location>
</feature>
<dbReference type="PROSITE" id="PS51450">
    <property type="entry name" value="LRR"/>
    <property type="match status" value="2"/>
</dbReference>
<dbReference type="EMBL" id="VEVO01000017">
    <property type="protein sequence ID" value="KAF0028267.1"/>
    <property type="molecule type" value="Genomic_DNA"/>
</dbReference>
<dbReference type="PROSITE" id="PS50181">
    <property type="entry name" value="FBOX"/>
    <property type="match status" value="1"/>
</dbReference>
<proteinExistence type="inferred from homology"/>
<evidence type="ECO:0000256" key="7">
    <source>
        <dbReference type="ARBA" id="ARBA00029979"/>
    </source>
</evidence>
<dbReference type="GO" id="GO:0043161">
    <property type="term" value="P:proteasome-mediated ubiquitin-dependent protein catabolic process"/>
    <property type="evidence" value="ECO:0007669"/>
    <property type="project" value="TreeGrafter"/>
</dbReference>
<evidence type="ECO:0000256" key="5">
    <source>
        <dbReference type="ARBA" id="ARBA00022737"/>
    </source>
</evidence>
<dbReference type="GO" id="GO:0016567">
    <property type="term" value="P:protein ubiquitination"/>
    <property type="evidence" value="ECO:0007669"/>
    <property type="project" value="UniProtKB-UniPathway"/>
</dbReference>
<comment type="caution">
    <text evidence="10">The sequence shown here is derived from an EMBL/GenBank/DDBJ whole genome shotgun (WGS) entry which is preliminary data.</text>
</comment>
<evidence type="ECO:0000259" key="9">
    <source>
        <dbReference type="PROSITE" id="PS50188"/>
    </source>
</evidence>
<evidence type="ECO:0000259" key="8">
    <source>
        <dbReference type="PROSITE" id="PS50181"/>
    </source>
</evidence>
<dbReference type="PANTHER" id="PTHR12245:SF7">
    <property type="entry name" value="F-BOX_SPRY DOMAIN-CONTAINING PROTEIN 1"/>
    <property type="match status" value="1"/>
</dbReference>
<dbReference type="InterPro" id="IPR036047">
    <property type="entry name" value="F-box-like_dom_sf"/>
</dbReference>
<evidence type="ECO:0000256" key="3">
    <source>
        <dbReference type="ARBA" id="ARBA00016614"/>
    </source>
</evidence>
<comment type="pathway">
    <text evidence="1">Protein modification; protein ubiquitination.</text>
</comment>
<sequence>MSGAVGGGGGGGGGSSCLGAAAASCSSSGGSAYAAAAGGGAGVAGRLPARVLEHIFSYLDLFDLMRCALVCWHWSNMLADENSEVWRSLCGRSLSDESLRSDILCNLPTYKGKLKAFQHALSSNDCSRNVYVKKNGFTLHRNPIAQSTDGARGKIGFSEGRHAWEIWWEGPLGTVAVIGLATKRASMQCQGYVALLGSDDQSWGWNLVDNNLLHNGEVNGNFPQCNNAPKYQIGERIRVILDMDDKTLAFERGFEFLGVAFRGLPKACLFPAVSAVYGNTEVTMVYLGKPLDGKDVKMPVHGLTPILLCLLPFWIIPTPSSSHPQLSQCRLIQRTALCNNAKLSSVPTGLPRNIEELQLNYNHMQTLQDNSLLLYPSLNSLSLACNNLEKLESNTFQDSKWLESLNLANNNLYLGYQETSQAFKELTGLRGLDLSENKLDDEMAATLLQNLTSVEYLNLSGNLLQRLDETSFRDLHQLKELDLQRNIIFEIDGAFDSNPKLQRLNLAFNDLPCLTDFHMTQLVVLNASHNFIDWFISRQDLNDTFQLETLDLSDNTLLFFPFLPNHSHLRNLYLSHNSLRFYERLADNATFPNSTTTVEFYNLKKYKSNVTTQLWDDGLHGDISSLEILDLRGNQFSGSLYELDVSNNRLNQIVADEGTLSTLGNLTYFNLKAEISTDTVSAWLSLTHLELSDNTGLVVQQSIQSLSETLQHLGLGHTHTQDLDFSGFKRNPFNCCQTEWFRTFETTKTINMVGQSDIECEDPPTILQKSIKKKCLKPTSY</sequence>
<dbReference type="CDD" id="cd12907">
    <property type="entry name" value="SPRY_Fbox"/>
    <property type="match status" value="1"/>
</dbReference>
<dbReference type="InterPro" id="IPR001870">
    <property type="entry name" value="B30.2/SPRY"/>
</dbReference>
<gene>
    <name evidence="10" type="ORF">F2P81_019354</name>
</gene>
<dbReference type="InterPro" id="IPR013320">
    <property type="entry name" value="ConA-like_dom_sf"/>
</dbReference>
<dbReference type="Gene3D" id="2.60.120.920">
    <property type="match status" value="1"/>
</dbReference>
<dbReference type="InterPro" id="IPR003591">
    <property type="entry name" value="Leu-rich_rpt_typical-subtyp"/>
</dbReference>
<reference evidence="10 11" key="1">
    <citation type="submission" date="2019-06" db="EMBL/GenBank/DDBJ databases">
        <title>Draft genomes of female and male turbot (Scophthalmus maximus).</title>
        <authorList>
            <person name="Xu H."/>
            <person name="Xu X.-W."/>
            <person name="Shao C."/>
            <person name="Chen S."/>
        </authorList>
    </citation>
    <scope>NUCLEOTIDE SEQUENCE [LARGE SCALE GENOMIC DNA]</scope>
    <source>
        <strain evidence="10">Ysfricsl-2016a</strain>
        <tissue evidence="10">Blood</tissue>
    </source>
</reference>
<dbReference type="InterPro" id="IPR032675">
    <property type="entry name" value="LRR_dom_sf"/>
</dbReference>
<comment type="similarity">
    <text evidence="2">Belongs to the FBXO45/Fsn family.</text>
</comment>
<dbReference type="SUPFAM" id="SSF52058">
    <property type="entry name" value="L domain-like"/>
    <property type="match status" value="1"/>
</dbReference>
<dbReference type="CDD" id="cd22111">
    <property type="entry name" value="F-box_FBXO45"/>
    <property type="match status" value="1"/>
</dbReference>
<dbReference type="SMART" id="SM00256">
    <property type="entry name" value="FBOX"/>
    <property type="match status" value="1"/>
</dbReference>